<dbReference type="Pfam" id="PF13349">
    <property type="entry name" value="DUF4097"/>
    <property type="match status" value="1"/>
</dbReference>
<dbReference type="RefSeq" id="WP_307405518.1">
    <property type="nucleotide sequence ID" value="NZ_JAUSUR010000001.1"/>
</dbReference>
<evidence type="ECO:0000259" key="1">
    <source>
        <dbReference type="Pfam" id="PF13349"/>
    </source>
</evidence>
<organism evidence="2 3">
    <name type="scientific">Breznakia pachnodae</name>
    <dbReference type="NCBI Taxonomy" id="265178"/>
    <lineage>
        <taxon>Bacteria</taxon>
        <taxon>Bacillati</taxon>
        <taxon>Bacillota</taxon>
        <taxon>Erysipelotrichia</taxon>
        <taxon>Erysipelotrichales</taxon>
        <taxon>Erysipelotrichaceae</taxon>
        <taxon>Breznakia</taxon>
    </lineage>
</organism>
<dbReference type="InterPro" id="IPR025164">
    <property type="entry name" value="Toastrack_DUF4097"/>
</dbReference>
<keyword evidence="3" id="KW-1185">Reference proteome</keyword>
<sequence length="265" mass="28809">MRKRKPTFILVIVACVFLVLGIGILSVGVVQGGNVHFKQQRFGPVSTVVFTDKKASKNNDTYTSDNKVTSIELDADLGDITFEKGDEFSVEFKNFDDGEVSFKDDNGDITIDTGVKSISISLAGFDNADRRIIVTVPESCKEIEIDANLGSVKLSNLTLDKLDVKVDLGSIDATGINIRKGDFNLNLGDLDFEGNVSEELKADADLGSIDILLNKTRSDYSYDLKTDLGNVSIEGSSHHEYKDSNGSKPLIKGKASLGDIDIDFK</sequence>
<name>A0ABU0DZ99_9FIRM</name>
<reference evidence="2 3" key="1">
    <citation type="submission" date="2023-07" db="EMBL/GenBank/DDBJ databases">
        <title>Genomic Encyclopedia of Type Strains, Phase IV (KMG-IV): sequencing the most valuable type-strain genomes for metagenomic binning, comparative biology and taxonomic classification.</title>
        <authorList>
            <person name="Goeker M."/>
        </authorList>
    </citation>
    <scope>NUCLEOTIDE SEQUENCE [LARGE SCALE GENOMIC DNA]</scope>
    <source>
        <strain evidence="2 3">DSM 16784</strain>
    </source>
</reference>
<gene>
    <name evidence="2" type="ORF">J2S15_000696</name>
</gene>
<evidence type="ECO:0000313" key="2">
    <source>
        <dbReference type="EMBL" id="MDQ0359965.1"/>
    </source>
</evidence>
<accession>A0ABU0DZ99</accession>
<evidence type="ECO:0000313" key="3">
    <source>
        <dbReference type="Proteomes" id="UP001230220"/>
    </source>
</evidence>
<dbReference type="EMBL" id="JAUSUR010000001">
    <property type="protein sequence ID" value="MDQ0359965.1"/>
    <property type="molecule type" value="Genomic_DNA"/>
</dbReference>
<proteinExistence type="predicted"/>
<feature type="domain" description="DUF4097" evidence="1">
    <location>
        <begin position="69"/>
        <end position="235"/>
    </location>
</feature>
<protein>
    <recommendedName>
        <fullName evidence="1">DUF4097 domain-containing protein</fullName>
    </recommendedName>
</protein>
<dbReference type="Proteomes" id="UP001230220">
    <property type="component" value="Unassembled WGS sequence"/>
</dbReference>
<comment type="caution">
    <text evidence="2">The sequence shown here is derived from an EMBL/GenBank/DDBJ whole genome shotgun (WGS) entry which is preliminary data.</text>
</comment>